<comment type="caution">
    <text evidence="1">The sequence shown here is derived from an EMBL/GenBank/DDBJ whole genome shotgun (WGS) entry which is preliminary data.</text>
</comment>
<name>A0ACB0LJ81_TRIPR</name>
<evidence type="ECO:0000313" key="2">
    <source>
        <dbReference type="Proteomes" id="UP001177021"/>
    </source>
</evidence>
<accession>A0ACB0LJ81</accession>
<dbReference type="Proteomes" id="UP001177021">
    <property type="component" value="Unassembled WGS sequence"/>
</dbReference>
<keyword evidence="2" id="KW-1185">Reference proteome</keyword>
<evidence type="ECO:0000313" key="1">
    <source>
        <dbReference type="EMBL" id="CAJ2668517.1"/>
    </source>
</evidence>
<organism evidence="1 2">
    <name type="scientific">Trifolium pratense</name>
    <name type="common">Red clover</name>
    <dbReference type="NCBI Taxonomy" id="57577"/>
    <lineage>
        <taxon>Eukaryota</taxon>
        <taxon>Viridiplantae</taxon>
        <taxon>Streptophyta</taxon>
        <taxon>Embryophyta</taxon>
        <taxon>Tracheophyta</taxon>
        <taxon>Spermatophyta</taxon>
        <taxon>Magnoliopsida</taxon>
        <taxon>eudicotyledons</taxon>
        <taxon>Gunneridae</taxon>
        <taxon>Pentapetalae</taxon>
        <taxon>rosids</taxon>
        <taxon>fabids</taxon>
        <taxon>Fabales</taxon>
        <taxon>Fabaceae</taxon>
        <taxon>Papilionoideae</taxon>
        <taxon>50 kb inversion clade</taxon>
        <taxon>NPAAA clade</taxon>
        <taxon>Hologalegina</taxon>
        <taxon>IRL clade</taxon>
        <taxon>Trifolieae</taxon>
        <taxon>Trifolium</taxon>
    </lineage>
</organism>
<proteinExistence type="predicted"/>
<sequence>MSKDSITPFKNIRMTYSSIETVEVPSAGKWKEIANGSDGVSRKSTASIKTVDQAIADAGGSSQPTNSKLKEVKQETTSRKRTNDSTSEPSSKRTKSIHILTDDEAEGETCVPLERKRPASSSEPQAVPDATQATVDPLPSEKSHKKKKKKDKSTSHSEDSKSKKEKKHKKKGSKASEGTPILSTSVGVEQPIQQQDAPANIPQSEPQQQFESINSCVVLFCAYFNF</sequence>
<dbReference type="EMBL" id="CASHSV030000513">
    <property type="protein sequence ID" value="CAJ2668517.1"/>
    <property type="molecule type" value="Genomic_DNA"/>
</dbReference>
<reference evidence="1" key="1">
    <citation type="submission" date="2023-10" db="EMBL/GenBank/DDBJ databases">
        <authorList>
            <person name="Rodriguez Cubillos JULIANA M."/>
            <person name="De Vega J."/>
        </authorList>
    </citation>
    <scope>NUCLEOTIDE SEQUENCE</scope>
</reference>
<protein>
    <submittedName>
        <fullName evidence="1">Uncharacterized protein</fullName>
    </submittedName>
</protein>
<gene>
    <name evidence="1" type="ORF">MILVUS5_LOCUS32891</name>
</gene>